<dbReference type="InterPro" id="IPR004419">
    <property type="entry name" value="Pept_A31_hyd_express"/>
</dbReference>
<evidence type="ECO:0000256" key="2">
    <source>
        <dbReference type="ARBA" id="ARBA00022596"/>
    </source>
</evidence>
<dbReference type="AlphaFoldDB" id="A0A076LMD2"/>
<dbReference type="GO" id="GO:0046872">
    <property type="term" value="F:metal ion binding"/>
    <property type="evidence" value="ECO:0007669"/>
    <property type="project" value="UniProtKB-KW"/>
</dbReference>
<evidence type="ECO:0000256" key="4">
    <source>
        <dbReference type="ARBA" id="ARBA00022723"/>
    </source>
</evidence>
<dbReference type="Pfam" id="PF01750">
    <property type="entry name" value="HycI"/>
    <property type="match status" value="1"/>
</dbReference>
<dbReference type="NCBIfam" id="TIGR00140">
    <property type="entry name" value="hupD"/>
    <property type="match status" value="1"/>
</dbReference>
<keyword evidence="2 7" id="KW-0533">Nickel</keyword>
<dbReference type="KEGG" id="ete:ETEE_0386"/>
<dbReference type="EMBL" id="CP006664">
    <property type="protein sequence ID" value="AIJ06864.1"/>
    <property type="molecule type" value="Genomic_DNA"/>
</dbReference>
<dbReference type="NCBIfam" id="TIGR00072">
    <property type="entry name" value="hydrog_prot"/>
    <property type="match status" value="1"/>
</dbReference>
<dbReference type="GeneID" id="33938164"/>
<dbReference type="NCBIfam" id="NF007777">
    <property type="entry name" value="PRK10466.1"/>
    <property type="match status" value="1"/>
</dbReference>
<evidence type="ECO:0000256" key="1">
    <source>
        <dbReference type="ARBA" id="ARBA00006814"/>
    </source>
</evidence>
<dbReference type="PRINTS" id="PR00446">
    <property type="entry name" value="HYDRGNUPTAKE"/>
</dbReference>
<dbReference type="GO" id="GO:0016485">
    <property type="term" value="P:protein processing"/>
    <property type="evidence" value="ECO:0007669"/>
    <property type="project" value="InterPro"/>
</dbReference>
<dbReference type="FunFam" id="3.40.50.1450:FF:000002">
    <property type="entry name" value="Hydrogenase 1 maturation protease"/>
    <property type="match status" value="1"/>
</dbReference>
<keyword evidence="3 8" id="KW-0645">Protease</keyword>
<sequence>MNTLILGIGNLLLSDEAVGVRIVERLQRDYRFPANVELMDGGTAGMELLEYLACRDHLIVVDAVLSGSEPGSVITLRDDEVPAMFSRKISPHQLGLADVLSALRLTDEFPKKLTLVGIEPQSLEPNIGLTPAIASAVPVAMDRVLAILREQGIQALHQGDIHAQ</sequence>
<feature type="binding site" evidence="7">
    <location>
        <position position="92"/>
    </location>
    <ligand>
        <name>Ni(2+)</name>
        <dbReference type="ChEBI" id="CHEBI:49786"/>
    </ligand>
</feature>
<dbReference type="PANTHER" id="PTHR30302">
    <property type="entry name" value="HYDROGENASE 1 MATURATION PROTEASE"/>
    <property type="match status" value="1"/>
</dbReference>
<dbReference type="EC" id="3.4.24.-" evidence="8"/>
<dbReference type="PANTHER" id="PTHR30302:SF1">
    <property type="entry name" value="HYDROGENASE 2 MATURATION PROTEASE"/>
    <property type="match status" value="1"/>
</dbReference>
<feature type="binding site" evidence="7">
    <location>
        <position position="16"/>
    </location>
    <ligand>
        <name>Ni(2+)</name>
        <dbReference type="ChEBI" id="CHEBI:49786"/>
    </ligand>
</feature>
<keyword evidence="5" id="KW-0064">Aspartyl protease</keyword>
<organism evidence="8 9">
    <name type="scientific">Edwardsiella anguillarum ET080813</name>
    <dbReference type="NCBI Taxonomy" id="667120"/>
    <lineage>
        <taxon>Bacteria</taxon>
        <taxon>Pseudomonadati</taxon>
        <taxon>Pseudomonadota</taxon>
        <taxon>Gammaproteobacteria</taxon>
        <taxon>Enterobacterales</taxon>
        <taxon>Hafniaceae</taxon>
        <taxon>Edwardsiella</taxon>
    </lineage>
</organism>
<gene>
    <name evidence="8" type="ORF">ETEE_0386</name>
</gene>
<evidence type="ECO:0000256" key="5">
    <source>
        <dbReference type="ARBA" id="ARBA00022750"/>
    </source>
</evidence>
<proteinExistence type="inferred from homology"/>
<evidence type="ECO:0000313" key="8">
    <source>
        <dbReference type="EMBL" id="AIJ06864.1"/>
    </source>
</evidence>
<protein>
    <submittedName>
        <fullName evidence="8">Hydrogenase maturation protease</fullName>
        <ecNumber evidence="8">3.4.24.-</ecNumber>
    </submittedName>
</protein>
<dbReference type="InterPro" id="IPR023430">
    <property type="entry name" value="Pept_HybD-like_dom_sf"/>
</dbReference>
<keyword evidence="4 7" id="KW-0479">Metal-binding</keyword>
<feature type="binding site" evidence="7">
    <location>
        <position position="62"/>
    </location>
    <ligand>
        <name>Ni(2+)</name>
        <dbReference type="ChEBI" id="CHEBI:49786"/>
    </ligand>
</feature>
<dbReference type="GO" id="GO:0004190">
    <property type="term" value="F:aspartic-type endopeptidase activity"/>
    <property type="evidence" value="ECO:0007669"/>
    <property type="project" value="UniProtKB-KW"/>
</dbReference>
<dbReference type="Proteomes" id="UP000028681">
    <property type="component" value="Chromosome"/>
</dbReference>
<evidence type="ECO:0000313" key="9">
    <source>
        <dbReference type="Proteomes" id="UP000028681"/>
    </source>
</evidence>
<evidence type="ECO:0000256" key="7">
    <source>
        <dbReference type="PIRSR" id="PIRSR604419-1"/>
    </source>
</evidence>
<evidence type="ECO:0000256" key="3">
    <source>
        <dbReference type="ARBA" id="ARBA00022670"/>
    </source>
</evidence>
<dbReference type="RefSeq" id="WP_034162610.1">
    <property type="nucleotide sequence ID" value="NZ_CP006664.1"/>
</dbReference>
<dbReference type="Gene3D" id="3.40.50.1450">
    <property type="entry name" value="HybD-like"/>
    <property type="match status" value="1"/>
</dbReference>
<dbReference type="SUPFAM" id="SSF53163">
    <property type="entry name" value="HybD-like"/>
    <property type="match status" value="1"/>
</dbReference>
<dbReference type="GO" id="GO:0008047">
    <property type="term" value="F:enzyme activator activity"/>
    <property type="evidence" value="ECO:0007669"/>
    <property type="project" value="InterPro"/>
</dbReference>
<keyword evidence="6 8" id="KW-0378">Hydrolase</keyword>
<accession>A0A076LMD2</accession>
<dbReference type="MEROPS" id="A31.001"/>
<dbReference type="HOGENOM" id="CLU_099037_0_0_6"/>
<name>A0A076LMD2_9GAMM</name>
<dbReference type="InterPro" id="IPR000671">
    <property type="entry name" value="Peptidase_A31"/>
</dbReference>
<reference evidence="8 9" key="1">
    <citation type="journal article" date="2012" name="PLoS ONE">
        <title>Edwardsiella comparative phylogenomics reveal the new intra/inter-species taxonomic relationships, virulence evolution and niche adaptation mechanisms.</title>
        <authorList>
            <person name="Yang M."/>
            <person name="Lv Y."/>
            <person name="Xiao J."/>
            <person name="Wu H."/>
            <person name="Zheng H."/>
            <person name="Liu Q."/>
            <person name="Zhang Y."/>
            <person name="Wang Q."/>
        </authorList>
    </citation>
    <scope>NUCLEOTIDE SEQUENCE [LARGE SCALE GENOMIC DNA]</scope>
    <source>
        <strain evidence="9">080813</strain>
    </source>
</reference>
<evidence type="ECO:0000256" key="6">
    <source>
        <dbReference type="ARBA" id="ARBA00022801"/>
    </source>
</evidence>
<dbReference type="CDD" id="cd06062">
    <property type="entry name" value="H2MP_MemB-H2up"/>
    <property type="match status" value="1"/>
</dbReference>
<comment type="similarity">
    <text evidence="1">Belongs to the peptidase A31 family.</text>
</comment>